<accession>A0ABQ0BG20</accession>
<dbReference type="EMBL" id="BAABYW010000001">
    <property type="protein sequence ID" value="GAA6410411.1"/>
    <property type="molecule type" value="Genomic_DNA"/>
</dbReference>
<reference evidence="1 2" key="1">
    <citation type="submission" date="2024-04" db="EMBL/GenBank/DDBJ databases">
        <title>Defined microbial consortia suppress multidrug-resistant proinflammatory Enterobacteriaceae via ecological control.</title>
        <authorList>
            <person name="Furuichi M."/>
            <person name="Kawaguchi T."/>
            <person name="Pust M."/>
            <person name="Yasuma K."/>
            <person name="Plichta D."/>
            <person name="Hasegawa N."/>
            <person name="Ohya T."/>
            <person name="Bhattarai S."/>
            <person name="Sasajima S."/>
            <person name="Aoto Y."/>
            <person name="Tuganbaev T."/>
            <person name="Yaginuma M."/>
            <person name="Ueda M."/>
            <person name="Okahashi N."/>
            <person name="Amafuji K."/>
            <person name="Kiridooshi Y."/>
            <person name="Sugita K."/>
            <person name="Strazar M."/>
            <person name="Skelly A."/>
            <person name="Suda W."/>
            <person name="Hattori M."/>
            <person name="Nakamoto N."/>
            <person name="Caballero S."/>
            <person name="Norman J."/>
            <person name="Olle B."/>
            <person name="Tanoue T."/>
            <person name="Arita M."/>
            <person name="Bucci V."/>
            <person name="Atarashi K."/>
            <person name="Xavier R."/>
            <person name="Honda K."/>
        </authorList>
    </citation>
    <scope>NUCLEOTIDE SEQUENCE [LARGE SCALE GENOMIC DNA]</scope>
    <source>
        <strain evidence="2">k04-0078-D8-1</strain>
    </source>
</reference>
<organism evidence="1 2">
    <name type="scientific">Blautia hominis</name>
    <dbReference type="NCBI Taxonomy" id="2025493"/>
    <lineage>
        <taxon>Bacteria</taxon>
        <taxon>Bacillati</taxon>
        <taxon>Bacillota</taxon>
        <taxon>Clostridia</taxon>
        <taxon>Lachnospirales</taxon>
        <taxon>Lachnospiraceae</taxon>
        <taxon>Blautia</taxon>
    </lineage>
</organism>
<proteinExistence type="predicted"/>
<gene>
    <name evidence="1" type="ORF">K040078D81_45280</name>
</gene>
<protein>
    <submittedName>
        <fullName evidence="1">Uncharacterized protein</fullName>
    </submittedName>
</protein>
<comment type="caution">
    <text evidence="1">The sequence shown here is derived from an EMBL/GenBank/DDBJ whole genome shotgun (WGS) entry which is preliminary data.</text>
</comment>
<dbReference type="Proteomes" id="UP001600943">
    <property type="component" value="Unassembled WGS sequence"/>
</dbReference>
<sequence>MPHHIWVYAKTEVYVEEEGDYPFEVYTCGGIKAWMNQKESFCFQPYTRNIPGKVAVTLHFQKGMNEIVAYADELAERDIFFYYEFRYKGTEPVHGFIELEDYADEILDAVISPEIWYRKVRLFYNMTTAF</sequence>
<keyword evidence="2" id="KW-1185">Reference proteome</keyword>
<evidence type="ECO:0000313" key="1">
    <source>
        <dbReference type="EMBL" id="GAA6410411.1"/>
    </source>
</evidence>
<name>A0ABQ0BG20_9FIRM</name>
<evidence type="ECO:0000313" key="2">
    <source>
        <dbReference type="Proteomes" id="UP001600943"/>
    </source>
</evidence>